<name>A0A2D6YGC6_9DELT</name>
<accession>A0A2D6YGC6</accession>
<organism evidence="1 2">
    <name type="scientific">SAR324 cluster bacterium</name>
    <dbReference type="NCBI Taxonomy" id="2024889"/>
    <lineage>
        <taxon>Bacteria</taxon>
        <taxon>Deltaproteobacteria</taxon>
        <taxon>SAR324 cluster</taxon>
    </lineage>
</organism>
<reference evidence="2" key="1">
    <citation type="submission" date="2017-09" db="EMBL/GenBank/DDBJ databases">
        <title>The Reconstruction of 2,631 Draft Metagenome-Assembled Genomes from the Global Oceans.</title>
        <authorList>
            <person name="Tully B.J."/>
            <person name="Graham E.D."/>
            <person name="Heidelberg J.F."/>
        </authorList>
    </citation>
    <scope>NUCLEOTIDE SEQUENCE [LARGE SCALE GENOMIC DNA]</scope>
</reference>
<dbReference type="AlphaFoldDB" id="A0A2D6YGC6"/>
<sequence length="110" mass="12928">MPSVHFLWGKFDFRAILERTEESKAVAQPDRGFRNESDQYFVLKSLQNLYRMEWYEFVRPTAHGLQLEETLWQNNGKSHYVEYPQDLQDVACSICAVEMDLSPLQPVELA</sequence>
<gene>
    <name evidence="1" type="ORF">CMN54_01900</name>
</gene>
<evidence type="ECO:0000313" key="2">
    <source>
        <dbReference type="Proteomes" id="UP000226525"/>
    </source>
</evidence>
<comment type="caution">
    <text evidence="1">The sequence shown here is derived from an EMBL/GenBank/DDBJ whole genome shotgun (WGS) entry which is preliminary data.</text>
</comment>
<evidence type="ECO:0000313" key="1">
    <source>
        <dbReference type="EMBL" id="MAH62206.1"/>
    </source>
</evidence>
<protein>
    <submittedName>
        <fullName evidence="1">Uncharacterized protein</fullName>
    </submittedName>
</protein>
<proteinExistence type="predicted"/>
<dbReference type="EMBL" id="NZEX01000018">
    <property type="protein sequence ID" value="MAH62206.1"/>
    <property type="molecule type" value="Genomic_DNA"/>
</dbReference>
<dbReference type="Proteomes" id="UP000226525">
    <property type="component" value="Unassembled WGS sequence"/>
</dbReference>